<keyword evidence="9" id="KW-1185">Reference proteome</keyword>
<gene>
    <name evidence="8" type="ORF">JOE68_003577</name>
</gene>
<dbReference type="InterPro" id="IPR022791">
    <property type="entry name" value="L-PG_synthase/AglD"/>
</dbReference>
<feature type="compositionally biased region" description="Basic residues" evidence="6">
    <location>
        <begin position="152"/>
        <end position="162"/>
    </location>
</feature>
<organism evidence="8 9">
    <name type="scientific">Saccharothrix algeriensis</name>
    <dbReference type="NCBI Taxonomy" id="173560"/>
    <lineage>
        <taxon>Bacteria</taxon>
        <taxon>Bacillati</taxon>
        <taxon>Actinomycetota</taxon>
        <taxon>Actinomycetes</taxon>
        <taxon>Pseudonocardiales</taxon>
        <taxon>Pseudonocardiaceae</taxon>
        <taxon>Saccharothrix</taxon>
    </lineage>
</organism>
<accession>A0ABS2S903</accession>
<keyword evidence="2" id="KW-1003">Cell membrane</keyword>
<feature type="transmembrane region" description="Helical" evidence="7">
    <location>
        <begin position="208"/>
        <end position="230"/>
    </location>
</feature>
<evidence type="ECO:0000256" key="7">
    <source>
        <dbReference type="SAM" id="Phobius"/>
    </source>
</evidence>
<evidence type="ECO:0000313" key="8">
    <source>
        <dbReference type="EMBL" id="MBM7812712.1"/>
    </source>
</evidence>
<dbReference type="PANTHER" id="PTHR39087:SF2">
    <property type="entry name" value="UPF0104 MEMBRANE PROTEIN MJ1595"/>
    <property type="match status" value="1"/>
</dbReference>
<feature type="transmembrane region" description="Helical" evidence="7">
    <location>
        <begin position="394"/>
        <end position="417"/>
    </location>
</feature>
<feature type="transmembrane region" description="Helical" evidence="7">
    <location>
        <begin position="437"/>
        <end position="462"/>
    </location>
</feature>
<feature type="transmembrane region" description="Helical" evidence="7">
    <location>
        <begin position="307"/>
        <end position="330"/>
    </location>
</feature>
<reference evidence="8 9" key="1">
    <citation type="submission" date="2021-01" db="EMBL/GenBank/DDBJ databases">
        <title>Sequencing the genomes of 1000 actinobacteria strains.</title>
        <authorList>
            <person name="Klenk H.-P."/>
        </authorList>
    </citation>
    <scope>NUCLEOTIDE SEQUENCE [LARGE SCALE GENOMIC DNA]</scope>
    <source>
        <strain evidence="8 9">DSM 44581</strain>
    </source>
</reference>
<dbReference type="Proteomes" id="UP001195724">
    <property type="component" value="Unassembled WGS sequence"/>
</dbReference>
<dbReference type="EMBL" id="JAFBCL010000001">
    <property type="protein sequence ID" value="MBM7812712.1"/>
    <property type="molecule type" value="Genomic_DNA"/>
</dbReference>
<feature type="transmembrane region" description="Helical" evidence="7">
    <location>
        <begin position="251"/>
        <end position="270"/>
    </location>
</feature>
<evidence type="ECO:0000256" key="6">
    <source>
        <dbReference type="SAM" id="MobiDB-lite"/>
    </source>
</evidence>
<feature type="transmembrane region" description="Helical" evidence="7">
    <location>
        <begin position="164"/>
        <end position="188"/>
    </location>
</feature>
<evidence type="ECO:0000256" key="2">
    <source>
        <dbReference type="ARBA" id="ARBA00022475"/>
    </source>
</evidence>
<dbReference type="PANTHER" id="PTHR39087">
    <property type="entry name" value="UPF0104 MEMBRANE PROTEIN MJ1595"/>
    <property type="match status" value="1"/>
</dbReference>
<evidence type="ECO:0000256" key="4">
    <source>
        <dbReference type="ARBA" id="ARBA00022989"/>
    </source>
</evidence>
<feature type="transmembrane region" description="Helical" evidence="7">
    <location>
        <begin position="276"/>
        <end position="295"/>
    </location>
</feature>
<sequence>MGRSNRGPEANPDPRSGQGPERGSGRKPEQEPRRAARPEPPPPGTTPHAPPDPTPPPDPAPAPPGSASAPPPDPAPPDPAPPDPAPPDPAPPDPAPPDPAPPDPAPPDPTPLDHAPALPDPAPPGPAPAPPPGADRTGADRTAGDPADRPTRPHTRTRTRTRTWLRAAASAASLALAAYLVAALVPALGGVGWAALGQRLADVGPAPLLGLTALWLAGLWAYTHVLTGSLPGLRRARAFSLNAAGSAVSNLLPFGGAAGVAVTAVMASSWGHTARAIATSAVVTGLWNAVFRVALPVVALAVQGAAVLGHGVLAATTATAGALALAVVALTRLRWLAGLLGGRARRWLLRLHRETGQVVRAGWVGMTLGMTAYLVLQALLLWCCLAATGARLPLAALVAAFAVSRLLTLAVITPGGFGVSENGTIALLLALGTPPEPAAAGVLLFAFFTYVLEIPLGGALWLSWSVRRARSA</sequence>
<evidence type="ECO:0000256" key="5">
    <source>
        <dbReference type="ARBA" id="ARBA00023136"/>
    </source>
</evidence>
<evidence type="ECO:0000256" key="3">
    <source>
        <dbReference type="ARBA" id="ARBA00022692"/>
    </source>
</evidence>
<proteinExistence type="predicted"/>
<feature type="compositionally biased region" description="Basic and acidic residues" evidence="6">
    <location>
        <begin position="23"/>
        <end position="37"/>
    </location>
</feature>
<evidence type="ECO:0000313" key="9">
    <source>
        <dbReference type="Proteomes" id="UP001195724"/>
    </source>
</evidence>
<feature type="compositionally biased region" description="Pro residues" evidence="6">
    <location>
        <begin position="118"/>
        <end position="133"/>
    </location>
</feature>
<protein>
    <submittedName>
        <fullName evidence="8">Uncharacterized membrane protein YbhN (UPF0104 family)</fullName>
    </submittedName>
</protein>
<name>A0ABS2S903_9PSEU</name>
<dbReference type="RefSeq" id="WP_204843443.1">
    <property type="nucleotide sequence ID" value="NZ_JAFBCL010000001.1"/>
</dbReference>
<feature type="compositionally biased region" description="Basic and acidic residues" evidence="6">
    <location>
        <begin position="137"/>
        <end position="151"/>
    </location>
</feature>
<feature type="compositionally biased region" description="Pro residues" evidence="6">
    <location>
        <begin position="38"/>
        <end position="110"/>
    </location>
</feature>
<keyword evidence="5 7" id="KW-0472">Membrane</keyword>
<comment type="subcellular location">
    <subcellularLocation>
        <location evidence="1">Cell membrane</location>
        <topology evidence="1">Multi-pass membrane protein</topology>
    </subcellularLocation>
</comment>
<keyword evidence="4 7" id="KW-1133">Transmembrane helix</keyword>
<dbReference type="Pfam" id="PF03706">
    <property type="entry name" value="LPG_synthase_TM"/>
    <property type="match status" value="1"/>
</dbReference>
<evidence type="ECO:0000256" key="1">
    <source>
        <dbReference type="ARBA" id="ARBA00004651"/>
    </source>
</evidence>
<keyword evidence="3 7" id="KW-0812">Transmembrane</keyword>
<feature type="region of interest" description="Disordered" evidence="6">
    <location>
        <begin position="1"/>
        <end position="162"/>
    </location>
</feature>
<feature type="transmembrane region" description="Helical" evidence="7">
    <location>
        <begin position="361"/>
        <end position="382"/>
    </location>
</feature>
<comment type="caution">
    <text evidence="8">The sequence shown here is derived from an EMBL/GenBank/DDBJ whole genome shotgun (WGS) entry which is preliminary data.</text>
</comment>